<dbReference type="EMBL" id="JAQYXP010000002">
    <property type="protein sequence ID" value="MEN3234183.1"/>
    <property type="molecule type" value="Genomic_DNA"/>
</dbReference>
<gene>
    <name evidence="1" type="ORF">PUR29_11280</name>
</gene>
<evidence type="ECO:0000313" key="2">
    <source>
        <dbReference type="Proteomes" id="UP001407347"/>
    </source>
</evidence>
<reference evidence="1 2" key="1">
    <citation type="journal article" date="2023" name="PLoS ONE">
        <title>Complete genome assembly of Hawai'i environmental nontuberculous mycobacteria reveals unexpected co-isolation with methylobacteria.</title>
        <authorList>
            <person name="Hendrix J."/>
            <person name="Epperson L.E."/>
            <person name="Tong E.I."/>
            <person name="Chan Y.L."/>
            <person name="Hasan N.A."/>
            <person name="Dawrs S.N."/>
            <person name="Norton G.J."/>
            <person name="Virdi R."/>
            <person name="Crooks J.L."/>
            <person name="Chan E.D."/>
            <person name="Honda J.R."/>
            <person name="Strong M."/>
        </authorList>
    </citation>
    <scope>NUCLEOTIDE SEQUENCE [LARGE SCALE GENOMIC DNA]</scope>
    <source>
        <strain evidence="1 2">NJH_HI04-1</strain>
    </source>
</reference>
<organism evidence="1 2">
    <name type="scientific">Methylobacterium ajmalii</name>
    <dbReference type="NCBI Taxonomy" id="2738439"/>
    <lineage>
        <taxon>Bacteria</taxon>
        <taxon>Pseudomonadati</taxon>
        <taxon>Pseudomonadota</taxon>
        <taxon>Alphaproteobacteria</taxon>
        <taxon>Hyphomicrobiales</taxon>
        <taxon>Methylobacteriaceae</taxon>
        <taxon>Methylobacterium</taxon>
    </lineage>
</organism>
<dbReference type="Proteomes" id="UP001407347">
    <property type="component" value="Unassembled WGS sequence"/>
</dbReference>
<proteinExistence type="predicted"/>
<comment type="caution">
    <text evidence="1">The sequence shown here is derived from an EMBL/GenBank/DDBJ whole genome shotgun (WGS) entry which is preliminary data.</text>
</comment>
<accession>A0ABU9ZRN2</accession>
<keyword evidence="2" id="KW-1185">Reference proteome</keyword>
<sequence>MTSSSACNPVRVIGTLDPIFLEERAQLIVKAAAYMTPDCWRAERSLAQTKWFEYRFISPVEATVNFVETHQKIFRTKWSQAFETSAANVKRGVAVGGIWNNRQEFSAFWNSRVHADFLGVEYGIYCSTNMETALRRAKQKRLLRPGQMRSEDCIKAVKARWEEELAGNRWLSELPHYRSENFCELPDQIAHREHVAHTLRKRSNFAISLGVSMDTLRVLPTNKAEEIFGAEIVNGARERASGIEAPAPVERIPDERLAPSCFGLPVPVDVSSDRCRRCPLAPQCVKVSQSALDSSVTLYGSDNPHADHVRALTRERVQRFRDKRRRAQAGVVEEGADMEVAA</sequence>
<dbReference type="RefSeq" id="WP_346012928.1">
    <property type="nucleotide sequence ID" value="NZ_JAQYXP010000002.1"/>
</dbReference>
<protein>
    <submittedName>
        <fullName evidence="1">Uncharacterized protein</fullName>
    </submittedName>
</protein>
<evidence type="ECO:0000313" key="1">
    <source>
        <dbReference type="EMBL" id="MEN3234183.1"/>
    </source>
</evidence>
<name>A0ABU9ZRN2_9HYPH</name>